<feature type="domain" description="Histidine kinase" evidence="7">
    <location>
        <begin position="192"/>
        <end position="410"/>
    </location>
</feature>
<dbReference type="SMART" id="SM00387">
    <property type="entry name" value="HATPase_c"/>
    <property type="match status" value="1"/>
</dbReference>
<dbReference type="Gene3D" id="3.30.565.10">
    <property type="entry name" value="Histidine kinase-like ATPase, C-terminal domain"/>
    <property type="match status" value="1"/>
</dbReference>
<dbReference type="GO" id="GO:0000155">
    <property type="term" value="F:phosphorelay sensor kinase activity"/>
    <property type="evidence" value="ECO:0007669"/>
    <property type="project" value="InterPro"/>
</dbReference>
<keyword evidence="4" id="KW-0808">Transferase</keyword>
<dbReference type="SUPFAM" id="SSF55874">
    <property type="entry name" value="ATPase domain of HSP90 chaperone/DNA topoisomerase II/histidine kinase"/>
    <property type="match status" value="1"/>
</dbReference>
<gene>
    <name evidence="8" type="ORF">PL336_16765</name>
</gene>
<evidence type="ECO:0000256" key="3">
    <source>
        <dbReference type="ARBA" id="ARBA00022553"/>
    </source>
</evidence>
<dbReference type="InterPro" id="IPR036890">
    <property type="entry name" value="HATPase_C_sf"/>
</dbReference>
<dbReference type="InterPro" id="IPR005467">
    <property type="entry name" value="His_kinase_dom"/>
</dbReference>
<sequence>MTLDYDVSHAFRETEAIDLGASLSERDARFDKLTNIASLTMQAPVSLLTIIDDAGGQQIFKSASGLTGELFQTRATPLSHSFCKYVRDSGKPLLVRDARTHPELKYNPAVAEFGIIGYLGVPFRNEQGNVVGALCCIDHQPRNWDENDVEILTRLASIAADQLHLNSAETGRVKAKRLAEQAAATRASFLSHANHEVRTPLSSIGGATRLLSTLITDEKARNLVGVIERNVSRLSAVADDLVRIADLDDASSSIAAETFNLTEVVRSIVEEHQGAAKAKGIGLTFTCSLKDNPLLLFDAQSLTQVIQRLLSNAVKFTSVGEVHAAIAPERCRDGVTLRISDTGCGIESEQLGRLFEEFEAHNPRTARQGGGTGLGMSIVRREVERMGGEISVSSRPGEGTTFVVFLPASLGAYCSEVDE</sequence>
<keyword evidence="6" id="KW-0902">Two-component regulatory system</keyword>
<dbReference type="InterPro" id="IPR004358">
    <property type="entry name" value="Sig_transdc_His_kin-like_C"/>
</dbReference>
<evidence type="ECO:0000256" key="2">
    <source>
        <dbReference type="ARBA" id="ARBA00012438"/>
    </source>
</evidence>
<keyword evidence="5 8" id="KW-0418">Kinase</keyword>
<evidence type="ECO:0000256" key="5">
    <source>
        <dbReference type="ARBA" id="ARBA00022777"/>
    </source>
</evidence>
<dbReference type="PANTHER" id="PTHR43711">
    <property type="entry name" value="TWO-COMPONENT HISTIDINE KINASE"/>
    <property type="match status" value="1"/>
</dbReference>
<dbReference type="Gene3D" id="1.10.287.130">
    <property type="match status" value="1"/>
</dbReference>
<dbReference type="EC" id="2.7.13.3" evidence="2"/>
<reference evidence="8" key="1">
    <citation type="submission" date="2023-01" db="EMBL/GenBank/DDBJ databases">
        <title>Comparative genomic analysis of cold water coral derived Sulfitobacter faviae: insights into their metabolism and habitat adaptation.</title>
        <authorList>
            <person name="Guo Y."/>
            <person name="Lin S."/>
            <person name="Huang Z."/>
            <person name="Tang K."/>
            <person name="Wang X."/>
        </authorList>
    </citation>
    <scope>NUCLEOTIDE SEQUENCE</scope>
    <source>
        <strain evidence="8">SCSIO W_1865</strain>
        <plasmid evidence="8">unnamed1</plasmid>
    </source>
</reference>
<dbReference type="Pfam" id="PF01590">
    <property type="entry name" value="GAF"/>
    <property type="match status" value="1"/>
</dbReference>
<comment type="catalytic activity">
    <reaction evidence="1">
        <text>ATP + protein L-histidine = ADP + protein N-phospho-L-histidine.</text>
        <dbReference type="EC" id="2.7.13.3"/>
    </reaction>
</comment>
<dbReference type="InterPro" id="IPR003594">
    <property type="entry name" value="HATPase_dom"/>
</dbReference>
<dbReference type="SMART" id="SM00065">
    <property type="entry name" value="GAF"/>
    <property type="match status" value="1"/>
</dbReference>
<proteinExistence type="predicted"/>
<dbReference type="SUPFAM" id="SSF55781">
    <property type="entry name" value="GAF domain-like"/>
    <property type="match status" value="1"/>
</dbReference>
<geneLocation type="plasmid" evidence="8 9">
    <name>unnamed1</name>
</geneLocation>
<dbReference type="PROSITE" id="PS50109">
    <property type="entry name" value="HIS_KIN"/>
    <property type="match status" value="1"/>
</dbReference>
<accession>A0AAX3LTP9</accession>
<dbReference type="InterPro" id="IPR050736">
    <property type="entry name" value="Sensor_HK_Regulatory"/>
</dbReference>
<dbReference type="FunFam" id="3.30.565.10:FF:000006">
    <property type="entry name" value="Sensor histidine kinase WalK"/>
    <property type="match status" value="1"/>
</dbReference>
<dbReference type="InterPro" id="IPR029016">
    <property type="entry name" value="GAF-like_dom_sf"/>
</dbReference>
<evidence type="ECO:0000256" key="1">
    <source>
        <dbReference type="ARBA" id="ARBA00000085"/>
    </source>
</evidence>
<dbReference type="PANTHER" id="PTHR43711:SF31">
    <property type="entry name" value="HISTIDINE KINASE"/>
    <property type="match status" value="1"/>
</dbReference>
<dbReference type="Gene3D" id="3.30.450.40">
    <property type="match status" value="1"/>
</dbReference>
<dbReference type="InterPro" id="IPR003018">
    <property type="entry name" value="GAF"/>
</dbReference>
<dbReference type="EMBL" id="CP116424">
    <property type="protein sequence ID" value="WCE71910.1"/>
    <property type="molecule type" value="Genomic_DNA"/>
</dbReference>
<dbReference type="AlphaFoldDB" id="A0AAX3LTP9"/>
<keyword evidence="3" id="KW-0597">Phosphoprotein</keyword>
<dbReference type="Pfam" id="PF00512">
    <property type="entry name" value="HisKA"/>
    <property type="match status" value="1"/>
</dbReference>
<dbReference type="SUPFAM" id="SSF47384">
    <property type="entry name" value="Homodimeric domain of signal transducing histidine kinase"/>
    <property type="match status" value="1"/>
</dbReference>
<dbReference type="RefSeq" id="WP_271690046.1">
    <property type="nucleotide sequence ID" value="NZ_CP116424.1"/>
</dbReference>
<dbReference type="InterPro" id="IPR036097">
    <property type="entry name" value="HisK_dim/P_sf"/>
</dbReference>
<name>A0AAX3LTP9_9RHOB</name>
<keyword evidence="8" id="KW-0614">Plasmid</keyword>
<evidence type="ECO:0000313" key="9">
    <source>
        <dbReference type="Proteomes" id="UP001210770"/>
    </source>
</evidence>
<evidence type="ECO:0000256" key="4">
    <source>
        <dbReference type="ARBA" id="ARBA00022679"/>
    </source>
</evidence>
<evidence type="ECO:0000256" key="6">
    <source>
        <dbReference type="ARBA" id="ARBA00023012"/>
    </source>
</evidence>
<dbReference type="InterPro" id="IPR003661">
    <property type="entry name" value="HisK_dim/P_dom"/>
</dbReference>
<organism evidence="8 9">
    <name type="scientific">Sulfitobacter faviae</name>
    <dbReference type="NCBI Taxonomy" id="1775881"/>
    <lineage>
        <taxon>Bacteria</taxon>
        <taxon>Pseudomonadati</taxon>
        <taxon>Pseudomonadota</taxon>
        <taxon>Alphaproteobacteria</taxon>
        <taxon>Rhodobacterales</taxon>
        <taxon>Roseobacteraceae</taxon>
        <taxon>Sulfitobacter</taxon>
    </lineage>
</organism>
<evidence type="ECO:0000259" key="7">
    <source>
        <dbReference type="PROSITE" id="PS50109"/>
    </source>
</evidence>
<dbReference type="Pfam" id="PF02518">
    <property type="entry name" value="HATPase_c"/>
    <property type="match status" value="1"/>
</dbReference>
<dbReference type="Proteomes" id="UP001210770">
    <property type="component" value="Plasmid unnamed1"/>
</dbReference>
<protein>
    <recommendedName>
        <fullName evidence="2">histidine kinase</fullName>
        <ecNumber evidence="2">2.7.13.3</ecNumber>
    </recommendedName>
</protein>
<dbReference type="CDD" id="cd00082">
    <property type="entry name" value="HisKA"/>
    <property type="match status" value="1"/>
</dbReference>
<evidence type="ECO:0000313" key="8">
    <source>
        <dbReference type="EMBL" id="WCE71910.1"/>
    </source>
</evidence>
<dbReference type="PRINTS" id="PR00344">
    <property type="entry name" value="BCTRLSENSOR"/>
</dbReference>
<dbReference type="SMART" id="SM00388">
    <property type="entry name" value="HisKA"/>
    <property type="match status" value="1"/>
</dbReference>